<dbReference type="EMBL" id="CP002106">
    <property type="protein sequence ID" value="ADK68291.1"/>
    <property type="molecule type" value="Genomic_DNA"/>
</dbReference>
<feature type="region of interest" description="Disordered" evidence="1">
    <location>
        <begin position="59"/>
        <end position="81"/>
    </location>
</feature>
<dbReference type="KEGG" id="ols:Olsu_1182"/>
<name>E1QVY8_OLSUV</name>
<organism evidence="2 3">
    <name type="scientific">Olsenella uli (strain ATCC 49627 / DSM 7084 / CCUG 31166 / CIP 109912 / JCM 12494 / LMG 11480 / NCIMB 702895 / VPI D76D-27C)</name>
    <name type="common">Lactobacillus uli</name>
    <dbReference type="NCBI Taxonomy" id="633147"/>
    <lineage>
        <taxon>Bacteria</taxon>
        <taxon>Bacillati</taxon>
        <taxon>Actinomycetota</taxon>
        <taxon>Coriobacteriia</taxon>
        <taxon>Coriobacteriales</taxon>
        <taxon>Atopobiaceae</taxon>
        <taxon>Olsenella</taxon>
    </lineage>
</organism>
<dbReference type="OrthoDB" id="3192583at2"/>
<dbReference type="GeneID" id="78512602"/>
<accession>E1QVY8</accession>
<evidence type="ECO:0000313" key="3">
    <source>
        <dbReference type="Proteomes" id="UP000000333"/>
    </source>
</evidence>
<dbReference type="PATRIC" id="fig|633147.7.peg.356"/>
<dbReference type="RefSeq" id="WP_013252043.1">
    <property type="nucleotide sequence ID" value="NC_014363.1"/>
</dbReference>
<protein>
    <submittedName>
        <fullName evidence="2">Uncharacterized protein</fullName>
    </submittedName>
</protein>
<dbReference type="Proteomes" id="UP000000333">
    <property type="component" value="Chromosome"/>
</dbReference>
<dbReference type="AlphaFoldDB" id="E1QVY8"/>
<evidence type="ECO:0000313" key="2">
    <source>
        <dbReference type="EMBL" id="ADK68291.1"/>
    </source>
</evidence>
<sequence>MRKTKTFKGKKHVYDTEKSTELGHRDFGSYGDPTGYEETLYQNRGGFYFLVGQGGEDSPYAQGTDLKPISQEEARAWQAQE</sequence>
<keyword evidence="3" id="KW-1185">Reference proteome</keyword>
<dbReference type="HOGENOM" id="CLU_154557_0_0_11"/>
<evidence type="ECO:0000256" key="1">
    <source>
        <dbReference type="SAM" id="MobiDB-lite"/>
    </source>
</evidence>
<dbReference type="eggNOG" id="ENOG5033K96">
    <property type="taxonomic scope" value="Bacteria"/>
</dbReference>
<reference evidence="2 3" key="1">
    <citation type="journal article" date="2010" name="Stand. Genomic Sci.">
        <title>Complete genome sequence of Olsenella uli type strain (VPI D76D-27C).</title>
        <authorList>
            <person name="Goker M."/>
            <person name="Held B."/>
            <person name="Lucas S."/>
            <person name="Nolan M."/>
            <person name="Yasawong M."/>
            <person name="Glavina Del Rio T."/>
            <person name="Tice H."/>
            <person name="Cheng J.F."/>
            <person name="Bruce D."/>
            <person name="Detter J.C."/>
            <person name="Tapia R."/>
            <person name="Han C."/>
            <person name="Goodwin L."/>
            <person name="Pitluck S."/>
            <person name="Liolios K."/>
            <person name="Ivanova N."/>
            <person name="Mavromatis K."/>
            <person name="Mikhailova N."/>
            <person name="Pati A."/>
            <person name="Chen A."/>
            <person name="Palaniappan K."/>
            <person name="Land M."/>
            <person name="Hauser L."/>
            <person name="Chang Y.J."/>
            <person name="Jeffries C.D."/>
            <person name="Rohde M."/>
            <person name="Sikorski J."/>
            <person name="Pukall R."/>
            <person name="Woyke T."/>
            <person name="Bristow J."/>
            <person name="Eisen J.A."/>
            <person name="Markowitz V."/>
            <person name="Hugenholtz P."/>
            <person name="Kyrpides N.C."/>
            <person name="Klenk H.P."/>
            <person name="Lapidus A."/>
        </authorList>
    </citation>
    <scope>NUCLEOTIDE SEQUENCE [LARGE SCALE GENOMIC DNA]</scope>
    <source>
        <strain evidence="3">ATCC 49627 / DSM 7084 / CIP 109912 / JCM 12494 / NCIMB 702895 / VPI D76D-27C</strain>
    </source>
</reference>
<gene>
    <name evidence="2" type="ordered locus">Olsu_1182</name>
</gene>
<proteinExistence type="predicted"/>